<feature type="region of interest" description="Disordered" evidence="1">
    <location>
        <begin position="1"/>
        <end position="51"/>
    </location>
</feature>
<comment type="caution">
    <text evidence="2">The sequence shown here is derived from an EMBL/GenBank/DDBJ whole genome shotgun (WGS) entry which is preliminary data.</text>
</comment>
<evidence type="ECO:0000313" key="3">
    <source>
        <dbReference type="Proteomes" id="UP000660265"/>
    </source>
</evidence>
<protein>
    <submittedName>
        <fullName evidence="2">Uncharacterized protein</fullName>
    </submittedName>
</protein>
<sequence length="51" mass="5319">MNIRLSTQFAHGSGQGGDEGEGDGHPGQPWSPTDEPHPDGTTPPGDGDHRK</sequence>
<evidence type="ECO:0000313" key="2">
    <source>
        <dbReference type="EMBL" id="GGK13564.1"/>
    </source>
</evidence>
<gene>
    <name evidence="2" type="ORF">GCM10011583_51950</name>
</gene>
<evidence type="ECO:0000256" key="1">
    <source>
        <dbReference type="SAM" id="MobiDB-lite"/>
    </source>
</evidence>
<name>A0ABQ2EIJ3_9ACTN</name>
<dbReference type="Proteomes" id="UP000660265">
    <property type="component" value="Unassembled WGS sequence"/>
</dbReference>
<keyword evidence="3" id="KW-1185">Reference proteome</keyword>
<dbReference type="EMBL" id="BMMV01000019">
    <property type="protein sequence ID" value="GGK13564.1"/>
    <property type="molecule type" value="Genomic_DNA"/>
</dbReference>
<proteinExistence type="predicted"/>
<reference evidence="3" key="1">
    <citation type="journal article" date="2019" name="Int. J. Syst. Evol. Microbiol.">
        <title>The Global Catalogue of Microorganisms (GCM) 10K type strain sequencing project: providing services to taxonomists for standard genome sequencing and annotation.</title>
        <authorList>
            <consortium name="The Broad Institute Genomics Platform"/>
            <consortium name="The Broad Institute Genome Sequencing Center for Infectious Disease"/>
            <person name="Wu L."/>
            <person name="Ma J."/>
        </authorList>
    </citation>
    <scope>NUCLEOTIDE SEQUENCE [LARGE SCALE GENOMIC DNA]</scope>
    <source>
        <strain evidence="3">CGMCC 4.7275</strain>
    </source>
</reference>
<accession>A0ABQ2EIJ3</accession>
<feature type="compositionally biased region" description="Polar residues" evidence="1">
    <location>
        <begin position="1"/>
        <end position="10"/>
    </location>
</feature>
<organism evidence="2 3">
    <name type="scientific">Streptomyces camponoticapitis</name>
    <dbReference type="NCBI Taxonomy" id="1616125"/>
    <lineage>
        <taxon>Bacteria</taxon>
        <taxon>Bacillati</taxon>
        <taxon>Actinomycetota</taxon>
        <taxon>Actinomycetes</taxon>
        <taxon>Kitasatosporales</taxon>
        <taxon>Streptomycetaceae</taxon>
        <taxon>Streptomyces</taxon>
    </lineage>
</organism>